<dbReference type="InterPro" id="IPR036590">
    <property type="entry name" value="SRAP-like"/>
</dbReference>
<evidence type="ECO:0000256" key="1">
    <source>
        <dbReference type="ARBA" id="ARBA00008136"/>
    </source>
</evidence>
<evidence type="ECO:0000256" key="6">
    <source>
        <dbReference type="ARBA" id="ARBA00023125"/>
    </source>
</evidence>
<evidence type="ECO:0000256" key="3">
    <source>
        <dbReference type="ARBA" id="ARBA00022763"/>
    </source>
</evidence>
<evidence type="ECO:0000256" key="5">
    <source>
        <dbReference type="ARBA" id="ARBA00023124"/>
    </source>
</evidence>
<gene>
    <name evidence="9" type="ORF">ACFOKJ_12190</name>
</gene>
<reference evidence="10" key="1">
    <citation type="journal article" date="2019" name="Int. J. Syst. Evol. Microbiol.">
        <title>The Global Catalogue of Microorganisms (GCM) 10K type strain sequencing project: providing services to taxonomists for standard genome sequencing and annotation.</title>
        <authorList>
            <consortium name="The Broad Institute Genomics Platform"/>
            <consortium name="The Broad Institute Genome Sequencing Center for Infectious Disease"/>
            <person name="Wu L."/>
            <person name="Ma J."/>
        </authorList>
    </citation>
    <scope>NUCLEOTIDE SEQUENCE [LARGE SCALE GENOMIC DNA]</scope>
    <source>
        <strain evidence="10">KCTC 42195</strain>
    </source>
</reference>
<keyword evidence="3" id="KW-0227">DNA damage</keyword>
<dbReference type="Pfam" id="PF02586">
    <property type="entry name" value="SRAP"/>
    <property type="match status" value="1"/>
</dbReference>
<comment type="caution">
    <text evidence="9">The sequence shown here is derived from an EMBL/GenBank/DDBJ whole genome shotgun (WGS) entry which is preliminary data.</text>
</comment>
<accession>A0ABV7TVY2</accession>
<dbReference type="SUPFAM" id="SSF143081">
    <property type="entry name" value="BB1717-like"/>
    <property type="match status" value="1"/>
</dbReference>
<dbReference type="Proteomes" id="UP001595636">
    <property type="component" value="Unassembled WGS sequence"/>
</dbReference>
<keyword evidence="6" id="KW-0238">DNA-binding</keyword>
<evidence type="ECO:0000256" key="7">
    <source>
        <dbReference type="ARBA" id="ARBA00023239"/>
    </source>
</evidence>
<keyword evidence="4 8" id="KW-0378">Hydrolase</keyword>
<keyword evidence="7" id="KW-0456">Lyase</keyword>
<evidence type="ECO:0000256" key="4">
    <source>
        <dbReference type="ARBA" id="ARBA00022801"/>
    </source>
</evidence>
<evidence type="ECO:0000313" key="9">
    <source>
        <dbReference type="EMBL" id="MFC3626880.1"/>
    </source>
</evidence>
<dbReference type="InterPro" id="IPR003738">
    <property type="entry name" value="SRAP"/>
</dbReference>
<protein>
    <recommendedName>
        <fullName evidence="8">Abasic site processing protein</fullName>
        <ecNumber evidence="8">3.4.-.-</ecNumber>
    </recommendedName>
</protein>
<keyword evidence="5" id="KW-0190">Covalent protein-DNA linkage</keyword>
<dbReference type="Gene3D" id="3.90.1680.10">
    <property type="entry name" value="SOS response associated peptidase-like"/>
    <property type="match status" value="1"/>
</dbReference>
<evidence type="ECO:0000256" key="2">
    <source>
        <dbReference type="ARBA" id="ARBA00022670"/>
    </source>
</evidence>
<organism evidence="9 10">
    <name type="scientific">Vogesella amnigena</name>
    <dbReference type="NCBI Taxonomy" id="1507449"/>
    <lineage>
        <taxon>Bacteria</taxon>
        <taxon>Pseudomonadati</taxon>
        <taxon>Pseudomonadota</taxon>
        <taxon>Betaproteobacteria</taxon>
        <taxon>Neisseriales</taxon>
        <taxon>Chromobacteriaceae</taxon>
        <taxon>Vogesella</taxon>
    </lineage>
</organism>
<evidence type="ECO:0000313" key="10">
    <source>
        <dbReference type="Proteomes" id="UP001595636"/>
    </source>
</evidence>
<dbReference type="EC" id="3.4.-.-" evidence="8"/>
<keyword evidence="2 8" id="KW-0645">Protease</keyword>
<keyword evidence="10" id="KW-1185">Reference proteome</keyword>
<dbReference type="GO" id="GO:0016787">
    <property type="term" value="F:hydrolase activity"/>
    <property type="evidence" value="ECO:0007669"/>
    <property type="project" value="UniProtKB-KW"/>
</dbReference>
<dbReference type="EMBL" id="JBHRYH010000024">
    <property type="protein sequence ID" value="MFC3626880.1"/>
    <property type="molecule type" value="Genomic_DNA"/>
</dbReference>
<name>A0ABV7TVY2_9NEIS</name>
<comment type="similarity">
    <text evidence="1 8">Belongs to the SOS response-associated peptidase family.</text>
</comment>
<proteinExistence type="inferred from homology"/>
<sequence>MQGIFRCTDGSRDLPLATTYTGRMCINFTPTTRQQLEDQFLVAVPDCEWKAETWQDYPAPAIIDTGDSPFAFMASYGFVPKRHMSAGKRFTTMNARAETIGQLPTYKQAWHQSQLCLIPMQALHEPCYETGKAVRTRIEMASGEPFAVAGMWRGWQEQDGSTSYSFTQITINADHHALMERMHKPGEEKRSLVIIPRDQYHAWLNCKNPELARSWLVNYPAELMMASPAPLRA</sequence>
<dbReference type="PANTHER" id="PTHR13604">
    <property type="entry name" value="DC12-RELATED"/>
    <property type="match status" value="1"/>
</dbReference>
<dbReference type="PANTHER" id="PTHR13604:SF0">
    <property type="entry name" value="ABASIC SITE PROCESSING PROTEIN HMCES"/>
    <property type="match status" value="1"/>
</dbReference>
<evidence type="ECO:0000256" key="8">
    <source>
        <dbReference type="RuleBase" id="RU364100"/>
    </source>
</evidence>
<dbReference type="RefSeq" id="WP_390279966.1">
    <property type="nucleotide sequence ID" value="NZ_JBHRYH010000024.1"/>
</dbReference>